<feature type="region of interest" description="Disordered" evidence="1">
    <location>
        <begin position="1"/>
        <end position="48"/>
    </location>
</feature>
<gene>
    <name evidence="2" type="ORF">BGZ95_010511</name>
</gene>
<feature type="compositionally biased region" description="Basic and acidic residues" evidence="1">
    <location>
        <begin position="257"/>
        <end position="269"/>
    </location>
</feature>
<reference evidence="2" key="1">
    <citation type="journal article" date="2020" name="Fungal Divers.">
        <title>Resolving the Mortierellaceae phylogeny through synthesis of multi-gene phylogenetics and phylogenomics.</title>
        <authorList>
            <person name="Vandepol N."/>
            <person name="Liber J."/>
            <person name="Desiro A."/>
            <person name="Na H."/>
            <person name="Kennedy M."/>
            <person name="Barry K."/>
            <person name="Grigoriev I.V."/>
            <person name="Miller A.N."/>
            <person name="O'Donnell K."/>
            <person name="Stajich J.E."/>
            <person name="Bonito G."/>
        </authorList>
    </citation>
    <scope>NUCLEOTIDE SEQUENCE</scope>
    <source>
        <strain evidence="2">NRRL 28262</strain>
    </source>
</reference>
<evidence type="ECO:0000313" key="2">
    <source>
        <dbReference type="EMBL" id="KAG0273689.1"/>
    </source>
</evidence>
<keyword evidence="3" id="KW-1185">Reference proteome</keyword>
<evidence type="ECO:0000313" key="3">
    <source>
        <dbReference type="Proteomes" id="UP001194580"/>
    </source>
</evidence>
<proteinExistence type="predicted"/>
<comment type="caution">
    <text evidence="2">The sequence shown here is derived from an EMBL/GenBank/DDBJ whole genome shotgun (WGS) entry which is preliminary data.</text>
</comment>
<accession>A0AAD4DBA4</accession>
<dbReference type="AlphaFoldDB" id="A0AAD4DBA4"/>
<feature type="region of interest" description="Disordered" evidence="1">
    <location>
        <begin position="88"/>
        <end position="113"/>
    </location>
</feature>
<sequence>MDDFSDFTNPPQTPKRESRTLTTAPGSGRRTPRRRSRSSNQHLRTTPIKALADANEARVNRLISEANKRGRVGRDKHSPMGILRQLSRIPGFNPIPKPSPDREPIPGSANWRKLTPKSTRTRHIDLTGDVANPFKSLSNDRNLLRESEGASRSTDHAGISSAKRRAIDRFKDDNPFLTEEDYNRLWEEEIDAARNQLMKGRDSFGSGYSGVDRDLLADDDTRDLSFANEDFTDPFLDQAELREKSVDIGDITGHSTRGFENREAQDARNGRASTSLAGAQEGID</sequence>
<name>A0AAD4DBA4_9FUNG</name>
<feature type="region of interest" description="Disordered" evidence="1">
    <location>
        <begin position="247"/>
        <end position="284"/>
    </location>
</feature>
<dbReference type="EMBL" id="JAAAIL010000708">
    <property type="protein sequence ID" value="KAG0273689.1"/>
    <property type="molecule type" value="Genomic_DNA"/>
</dbReference>
<feature type="compositionally biased region" description="Polar residues" evidence="1">
    <location>
        <begin position="1"/>
        <end position="10"/>
    </location>
</feature>
<dbReference type="Proteomes" id="UP001194580">
    <property type="component" value="Unassembled WGS sequence"/>
</dbReference>
<evidence type="ECO:0000256" key="1">
    <source>
        <dbReference type="SAM" id="MobiDB-lite"/>
    </source>
</evidence>
<organism evidence="2 3">
    <name type="scientific">Linnemannia exigua</name>
    <dbReference type="NCBI Taxonomy" id="604196"/>
    <lineage>
        <taxon>Eukaryota</taxon>
        <taxon>Fungi</taxon>
        <taxon>Fungi incertae sedis</taxon>
        <taxon>Mucoromycota</taxon>
        <taxon>Mortierellomycotina</taxon>
        <taxon>Mortierellomycetes</taxon>
        <taxon>Mortierellales</taxon>
        <taxon>Mortierellaceae</taxon>
        <taxon>Linnemannia</taxon>
    </lineage>
</organism>
<protein>
    <submittedName>
        <fullName evidence="2">Uncharacterized protein</fullName>
    </submittedName>
</protein>